<dbReference type="AlphaFoldDB" id="A0A0V0QW45"/>
<gene>
    <name evidence="1" type="ORF">PPERSA_06253</name>
</gene>
<accession>A0A0V0QW45</accession>
<sequence length="662" mass="78918">MEIEQTQLQQTINQEINKNNKEKFQVKKEDSMTNSIDINDPFFELKYIFKEICKNQDQGSSEETKQIKKISYKEKQLINQKKILEIRQNLKNNQEMEQKLQQINKVQKKYAGLIFYAPQKFLNVETCYRLYDFMFSHQQKICPGFQGYQKMVQFVKSDGSLLVIDTFCEHLIHENNIVIRLNFHGNDLFLDHNPVETQDPFNCLEKEASEQKLQKIFQYSNIQAGLKQNIEPETSNQFSQSSSQSDQQQYQSFRLQVKQEYQLNQQKEQVNKQFSNILKEDNDINDSFLKNNQQKAKSDNVNPNVNFTQLQGNVGENLEQFYLIDQQQGNIIKNIRDDLFQELKGSIKQRNTATVVELKDIQKNKKKNQSQCKIMYLTPQRFRNITTHYRILDDIFISEAQIMKISNNYDLEIGGEEPINTFKFIDFAIKNNVTNTIQFAFSERPNYNSPPVEYLIERFKSMSCQDLYKVSQKLTKYIQNKKQFQKMFEENKFPQQFYMSQKLTQQQKDFYINQLVNEYNVENNLFYLQQYSIDKNGYFRLENNHLTTLTQKMFKVTEDEVMFSLLQGGYQNFRSHEQSFKQNLQLLDLPFYGKDEQYIDLEFIGENEQKALYSKLKQTRFFKYGMLFVIIQLQNYNQILPLDPKQNQLGYKKQKGYKGELQ</sequence>
<proteinExistence type="predicted"/>
<reference evidence="1 2" key="1">
    <citation type="journal article" date="2015" name="Sci. Rep.">
        <title>Genome of the facultative scuticociliatosis pathogen Pseudocohnilembus persalinus provides insight into its virulence through horizontal gene transfer.</title>
        <authorList>
            <person name="Xiong J."/>
            <person name="Wang G."/>
            <person name="Cheng J."/>
            <person name="Tian M."/>
            <person name="Pan X."/>
            <person name="Warren A."/>
            <person name="Jiang C."/>
            <person name="Yuan D."/>
            <person name="Miao W."/>
        </authorList>
    </citation>
    <scope>NUCLEOTIDE SEQUENCE [LARGE SCALE GENOMIC DNA]</scope>
    <source>
        <strain evidence="1">36N120E</strain>
    </source>
</reference>
<evidence type="ECO:0000313" key="2">
    <source>
        <dbReference type="Proteomes" id="UP000054937"/>
    </source>
</evidence>
<keyword evidence="2" id="KW-1185">Reference proteome</keyword>
<name>A0A0V0QW45_PSEPJ</name>
<organism evidence="1 2">
    <name type="scientific">Pseudocohnilembus persalinus</name>
    <name type="common">Ciliate</name>
    <dbReference type="NCBI Taxonomy" id="266149"/>
    <lineage>
        <taxon>Eukaryota</taxon>
        <taxon>Sar</taxon>
        <taxon>Alveolata</taxon>
        <taxon>Ciliophora</taxon>
        <taxon>Intramacronucleata</taxon>
        <taxon>Oligohymenophorea</taxon>
        <taxon>Scuticociliatia</taxon>
        <taxon>Philasterida</taxon>
        <taxon>Pseudocohnilembidae</taxon>
        <taxon>Pseudocohnilembus</taxon>
    </lineage>
</organism>
<protein>
    <submittedName>
        <fullName evidence="1">Uncharacterized protein</fullName>
    </submittedName>
</protein>
<dbReference type="InParanoid" id="A0A0V0QW45"/>
<dbReference type="Proteomes" id="UP000054937">
    <property type="component" value="Unassembled WGS sequence"/>
</dbReference>
<evidence type="ECO:0000313" key="1">
    <source>
        <dbReference type="EMBL" id="KRX06282.1"/>
    </source>
</evidence>
<comment type="caution">
    <text evidence="1">The sequence shown here is derived from an EMBL/GenBank/DDBJ whole genome shotgun (WGS) entry which is preliminary data.</text>
</comment>
<dbReference type="EMBL" id="LDAU01000097">
    <property type="protein sequence ID" value="KRX06282.1"/>
    <property type="molecule type" value="Genomic_DNA"/>
</dbReference>